<accession>A0A1Y0L6W6</accession>
<dbReference type="InterPro" id="IPR013078">
    <property type="entry name" value="His_Pase_superF_clade-1"/>
</dbReference>
<dbReference type="KEGG" id="tci:A7K98_08265"/>
<evidence type="ECO:0000313" key="4">
    <source>
        <dbReference type="Proteomes" id="UP000195814"/>
    </source>
</evidence>
<dbReference type="AlphaFoldDB" id="A0A1Y0L6W6"/>
<evidence type="ECO:0000313" key="1">
    <source>
        <dbReference type="EMBL" id="ARU93771.1"/>
    </source>
</evidence>
<dbReference type="Proteomes" id="UP000195814">
    <property type="component" value="Chromosome"/>
</dbReference>
<proteinExistence type="predicted"/>
<sequence>MRHGKPALTGAKTISVSAMTEWIKQYDLSDTGDDKPTESCRQRVNRPLKIFSSPLPRALSSVAALKLVPEITDELFREAELPVFHVPMLRLSPFQWAALFRVLWLCGLSPKTESLAMAKLRARQAAKLLMQSAAEHNQSVLLAGHGIINRLIARELISQGWTESSRPAKGYWGVGIFESPADK</sequence>
<dbReference type="SUPFAM" id="SSF53254">
    <property type="entry name" value="Phosphoglycerate mutase-like"/>
    <property type="match status" value="1"/>
</dbReference>
<organism evidence="1 4">
    <name type="scientific">Tatumella citrea</name>
    <name type="common">Pantoea citrea</name>
    <dbReference type="NCBI Taxonomy" id="53336"/>
    <lineage>
        <taxon>Bacteria</taxon>
        <taxon>Pseudomonadati</taxon>
        <taxon>Pseudomonadota</taxon>
        <taxon>Gammaproteobacteria</taxon>
        <taxon>Enterobacterales</taxon>
        <taxon>Erwiniaceae</taxon>
        <taxon>Tatumella</taxon>
    </lineage>
</organism>
<protein>
    <submittedName>
        <fullName evidence="1">Phosphoglycerate mutase</fullName>
    </submittedName>
</protein>
<gene>
    <name evidence="1" type="ORF">A7K98_08265</name>
    <name evidence="2" type="ORF">A7K99_08265</name>
</gene>
<dbReference type="InterPro" id="IPR029033">
    <property type="entry name" value="His_PPase_superfam"/>
</dbReference>
<evidence type="ECO:0000313" key="2">
    <source>
        <dbReference type="EMBL" id="ARU97809.1"/>
    </source>
</evidence>
<dbReference type="Proteomes" id="UP000195729">
    <property type="component" value="Chromosome"/>
</dbReference>
<name>A0A1Y0L6W6_TATCI</name>
<keyword evidence="3" id="KW-1185">Reference proteome</keyword>
<evidence type="ECO:0000313" key="3">
    <source>
        <dbReference type="Proteomes" id="UP000195729"/>
    </source>
</evidence>
<reference evidence="3 4" key="1">
    <citation type="submission" date="2016-05" db="EMBL/GenBank/DDBJ databases">
        <title>Complete genome sequence of two 2,5-diketo-D-glunonic acid producing strain Tatumella citrea.</title>
        <authorList>
            <person name="Duan C."/>
            <person name="Yang J."/>
            <person name="Yang S."/>
        </authorList>
    </citation>
    <scope>NUCLEOTIDE SEQUENCE [LARGE SCALE GENOMIC DNA]</scope>
    <source>
        <strain evidence="2 3">ATCC 39140</strain>
        <strain evidence="1 4">DSM 13699</strain>
    </source>
</reference>
<dbReference type="EMBL" id="CP015581">
    <property type="protein sequence ID" value="ARU97809.1"/>
    <property type="molecule type" value="Genomic_DNA"/>
</dbReference>
<dbReference type="OrthoDB" id="9156506at2"/>
<dbReference type="EMBL" id="CP015579">
    <property type="protein sequence ID" value="ARU93771.1"/>
    <property type="molecule type" value="Genomic_DNA"/>
</dbReference>
<dbReference type="Pfam" id="PF00300">
    <property type="entry name" value="His_Phos_1"/>
    <property type="match status" value="1"/>
</dbReference>
<dbReference type="Gene3D" id="3.40.50.1240">
    <property type="entry name" value="Phosphoglycerate mutase-like"/>
    <property type="match status" value="1"/>
</dbReference>